<accession>A0A9D5H5V5</accession>
<comment type="subcellular location">
    <subcellularLocation>
        <location evidence="1">Plastid</location>
        <location evidence="1">Chloroplast membrane</location>
        <topology evidence="1">Multi-pass membrane protein</topology>
    </subcellularLocation>
</comment>
<evidence type="ECO:0000256" key="9">
    <source>
        <dbReference type="SAM" id="MobiDB-lite"/>
    </source>
</evidence>
<keyword evidence="5" id="KW-0812">Transmembrane</keyword>
<keyword evidence="7" id="KW-1133">Transmembrane helix</keyword>
<reference evidence="10" key="2">
    <citation type="journal article" date="2022" name="Hortic Res">
        <title>The genome of Dioscorea zingiberensis sheds light on the biosynthesis, origin and evolution of the medicinally important diosgenin saponins.</title>
        <authorList>
            <person name="Li Y."/>
            <person name="Tan C."/>
            <person name="Li Z."/>
            <person name="Guo J."/>
            <person name="Li S."/>
            <person name="Chen X."/>
            <person name="Wang C."/>
            <person name="Dai X."/>
            <person name="Yang H."/>
            <person name="Song W."/>
            <person name="Hou L."/>
            <person name="Xu J."/>
            <person name="Tong Z."/>
            <person name="Xu A."/>
            <person name="Yuan X."/>
            <person name="Wang W."/>
            <person name="Yang Q."/>
            <person name="Chen L."/>
            <person name="Sun Z."/>
            <person name="Wang K."/>
            <person name="Pan B."/>
            <person name="Chen J."/>
            <person name="Bao Y."/>
            <person name="Liu F."/>
            <person name="Qi X."/>
            <person name="Gang D.R."/>
            <person name="Wen J."/>
            <person name="Li J."/>
        </authorList>
    </citation>
    <scope>NUCLEOTIDE SEQUENCE</scope>
    <source>
        <strain evidence="10">Dzin_1.0</strain>
    </source>
</reference>
<keyword evidence="8" id="KW-0472">Membrane</keyword>
<dbReference type="GO" id="GO:0009706">
    <property type="term" value="C:chloroplast inner membrane"/>
    <property type="evidence" value="ECO:0007669"/>
    <property type="project" value="TreeGrafter"/>
</dbReference>
<evidence type="ECO:0000313" key="11">
    <source>
        <dbReference type="Proteomes" id="UP001085076"/>
    </source>
</evidence>
<dbReference type="PANTHER" id="PTHR31038">
    <property type="entry name" value="EXPRESSED PROTEIN-RELATED"/>
    <property type="match status" value="1"/>
</dbReference>
<evidence type="ECO:0000256" key="7">
    <source>
        <dbReference type="ARBA" id="ARBA00022989"/>
    </source>
</evidence>
<protein>
    <recommendedName>
        <fullName evidence="12">Protein RETICULATA-RELATED 1, chloroplastic</fullName>
    </recommendedName>
</protein>
<feature type="region of interest" description="Disordered" evidence="9">
    <location>
        <begin position="117"/>
        <end position="164"/>
    </location>
</feature>
<gene>
    <name evidence="10" type="ORF">J5N97_029475</name>
</gene>
<dbReference type="Pfam" id="PF11891">
    <property type="entry name" value="RETICULATA-like"/>
    <property type="match status" value="1"/>
</dbReference>
<evidence type="ECO:0000313" key="10">
    <source>
        <dbReference type="EMBL" id="KAJ0964353.1"/>
    </source>
</evidence>
<reference evidence="10" key="1">
    <citation type="submission" date="2021-03" db="EMBL/GenBank/DDBJ databases">
        <authorList>
            <person name="Li Z."/>
            <person name="Yang C."/>
        </authorList>
    </citation>
    <scope>NUCLEOTIDE SEQUENCE</scope>
    <source>
        <strain evidence="10">Dzin_1.0</strain>
        <tissue evidence="10">Leaf</tissue>
    </source>
</reference>
<evidence type="ECO:0000256" key="5">
    <source>
        <dbReference type="ARBA" id="ARBA00022692"/>
    </source>
</evidence>
<feature type="compositionally biased region" description="Acidic residues" evidence="9">
    <location>
        <begin position="150"/>
        <end position="164"/>
    </location>
</feature>
<evidence type="ECO:0000256" key="1">
    <source>
        <dbReference type="ARBA" id="ARBA00004508"/>
    </source>
</evidence>
<dbReference type="GO" id="GO:0099402">
    <property type="term" value="P:plant organ development"/>
    <property type="evidence" value="ECO:0007669"/>
    <property type="project" value="TreeGrafter"/>
</dbReference>
<keyword evidence="4" id="KW-0934">Plastid</keyword>
<evidence type="ECO:0000256" key="3">
    <source>
        <dbReference type="ARBA" id="ARBA00022528"/>
    </source>
</evidence>
<keyword evidence="11" id="KW-1185">Reference proteome</keyword>
<keyword evidence="3" id="KW-0150">Chloroplast</keyword>
<sequence>MASLAVFHVSPRRPVLYRPLIPRPENHHTTRLAVVASSRRFLPIKANFSCSAVHPSGVVDSDPRGLLERCLFSTDAGVESPSLSLGMIAAPIALVAPEMKGQYGSVGAVTLEKGKLDLSQKTSKSSPETSIGGGGGDIGKKNFHGGGGGDDGDDDDDYFGDFDEGDDAEDGGLFRRRILLQEIYDRKFVDAVLQEWYKTIADLPAGFRQACEMGLVSSAQMAQFLANNARPTMARLISRSLPESISRAFIGRMLADPSFLYKLLLEQVATISCSVWWEFKNRKERIKQEWDLALLNILTAATCNVAIVWSLAPCLSYGTTFHFDLQNTIQKLPNNIFERSYPLREFDLQKRVQSFFYKAAEFCLFGLIIGSVQGTLSKLSSKRKEKVRGLSMTVPSVRTNALGCGSLLGLYTNLRYQLLCGIDRALLDHFDVLGVAIFFGFALRILNVHVGEASRLAWLGVEPNPLLQSEDLLKTYSRPSEALDTPSSKWFISKNLITSGLGLLGIRQDSKDLEGASSKSRRKKIVRKKFSGSSGLSSFWPNIVRDTICQLWNKTPTKLNRI</sequence>
<organism evidence="10 11">
    <name type="scientific">Dioscorea zingiberensis</name>
    <dbReference type="NCBI Taxonomy" id="325984"/>
    <lineage>
        <taxon>Eukaryota</taxon>
        <taxon>Viridiplantae</taxon>
        <taxon>Streptophyta</taxon>
        <taxon>Embryophyta</taxon>
        <taxon>Tracheophyta</taxon>
        <taxon>Spermatophyta</taxon>
        <taxon>Magnoliopsida</taxon>
        <taxon>Liliopsida</taxon>
        <taxon>Dioscoreales</taxon>
        <taxon>Dioscoreaceae</taxon>
        <taxon>Dioscorea</taxon>
    </lineage>
</organism>
<proteinExistence type="inferred from homology"/>
<dbReference type="AlphaFoldDB" id="A0A9D5H5V5"/>
<comment type="similarity">
    <text evidence="2">Belongs to the RETICULATA family.</text>
</comment>
<dbReference type="InterPro" id="IPR021825">
    <property type="entry name" value="RETICULATA-related"/>
</dbReference>
<dbReference type="Proteomes" id="UP001085076">
    <property type="component" value="Miscellaneous, Linkage group lg09"/>
</dbReference>
<evidence type="ECO:0000256" key="4">
    <source>
        <dbReference type="ARBA" id="ARBA00022640"/>
    </source>
</evidence>
<evidence type="ECO:0008006" key="12">
    <source>
        <dbReference type="Google" id="ProtNLM"/>
    </source>
</evidence>
<evidence type="ECO:0000256" key="2">
    <source>
        <dbReference type="ARBA" id="ARBA00010793"/>
    </source>
</evidence>
<dbReference type="OrthoDB" id="513951at2759"/>
<evidence type="ECO:0000256" key="8">
    <source>
        <dbReference type="ARBA" id="ARBA00023136"/>
    </source>
</evidence>
<dbReference type="EMBL" id="JAGGNH010000009">
    <property type="protein sequence ID" value="KAJ0964353.1"/>
    <property type="molecule type" value="Genomic_DNA"/>
</dbReference>
<feature type="compositionally biased region" description="Polar residues" evidence="9">
    <location>
        <begin position="119"/>
        <end position="129"/>
    </location>
</feature>
<name>A0A9D5H5V5_9LILI</name>
<comment type="caution">
    <text evidence="10">The sequence shown here is derived from an EMBL/GenBank/DDBJ whole genome shotgun (WGS) entry which is preliminary data.</text>
</comment>
<keyword evidence="6" id="KW-0809">Transit peptide</keyword>
<evidence type="ECO:0000256" key="6">
    <source>
        <dbReference type="ARBA" id="ARBA00022946"/>
    </source>
</evidence>
<dbReference type="PANTHER" id="PTHR31038:SF2">
    <property type="entry name" value="PROTEIN RETICULATA-RELATED 1, CHLOROPLASTIC"/>
    <property type="match status" value="1"/>
</dbReference>